<name>A0AAU9KDB5_9CILI</name>
<comment type="caution">
    <text evidence="1">The sequence shown here is derived from an EMBL/GenBank/DDBJ whole genome shotgun (WGS) entry which is preliminary data.</text>
</comment>
<dbReference type="EMBL" id="CAJZBQ010000064">
    <property type="protein sequence ID" value="CAG9336282.1"/>
    <property type="molecule type" value="Genomic_DNA"/>
</dbReference>
<organism evidence="1 2">
    <name type="scientific">Blepharisma stoltei</name>
    <dbReference type="NCBI Taxonomy" id="1481888"/>
    <lineage>
        <taxon>Eukaryota</taxon>
        <taxon>Sar</taxon>
        <taxon>Alveolata</taxon>
        <taxon>Ciliophora</taxon>
        <taxon>Postciliodesmatophora</taxon>
        <taxon>Heterotrichea</taxon>
        <taxon>Heterotrichida</taxon>
        <taxon>Blepharismidae</taxon>
        <taxon>Blepharisma</taxon>
    </lineage>
</organism>
<protein>
    <submittedName>
        <fullName evidence="1">Uncharacterized protein</fullName>
    </submittedName>
</protein>
<evidence type="ECO:0000313" key="2">
    <source>
        <dbReference type="Proteomes" id="UP001162131"/>
    </source>
</evidence>
<sequence>MGSSCENDAECQYGTLCMTEIQRCVPIGSLEVGTRVYECSYGINLLCQYGTCASLLTDEDYFFCNKPVKSKSEFPETCSIDSNCQKYGCCLSEYDDFYERFLPHNCFCQHHETETGVCPLFQGDEPMQLAIQQVMNWHKSKEIQNCNSSRREDLICAKEMLDDNAYQKLINSLSYVKFYPVNLSFDECVLNALTTNMLGEMSDYLERYIN</sequence>
<dbReference type="Proteomes" id="UP001162131">
    <property type="component" value="Unassembled WGS sequence"/>
</dbReference>
<accession>A0AAU9KDB5</accession>
<proteinExistence type="predicted"/>
<reference evidence="1" key="1">
    <citation type="submission" date="2021-09" db="EMBL/GenBank/DDBJ databases">
        <authorList>
            <consortium name="AG Swart"/>
            <person name="Singh M."/>
            <person name="Singh A."/>
            <person name="Seah K."/>
            <person name="Emmerich C."/>
        </authorList>
    </citation>
    <scope>NUCLEOTIDE SEQUENCE</scope>
    <source>
        <strain evidence="1">ATCC30299</strain>
    </source>
</reference>
<keyword evidence="2" id="KW-1185">Reference proteome</keyword>
<evidence type="ECO:0000313" key="1">
    <source>
        <dbReference type="EMBL" id="CAG9336282.1"/>
    </source>
</evidence>
<dbReference type="AlphaFoldDB" id="A0AAU9KDB5"/>
<gene>
    <name evidence="1" type="ORF">BSTOLATCC_MIC66162</name>
</gene>